<evidence type="ECO:0000256" key="7">
    <source>
        <dbReference type="ARBA" id="ARBA00022777"/>
    </source>
</evidence>
<organism evidence="14 15">
    <name type="scientific">Govanella unica</name>
    <dbReference type="NCBI Taxonomy" id="2975056"/>
    <lineage>
        <taxon>Bacteria</taxon>
        <taxon>Pseudomonadati</taxon>
        <taxon>Pseudomonadota</taxon>
        <taxon>Alphaproteobacteria</taxon>
        <taxon>Emcibacterales</taxon>
        <taxon>Govanellaceae</taxon>
        <taxon>Govanella</taxon>
    </lineage>
</organism>
<dbReference type="SMART" id="SM00387">
    <property type="entry name" value="HATPase_c"/>
    <property type="match status" value="1"/>
</dbReference>
<dbReference type="PROSITE" id="PS50109">
    <property type="entry name" value="HIS_KIN"/>
    <property type="match status" value="1"/>
</dbReference>
<dbReference type="SUPFAM" id="SSF47384">
    <property type="entry name" value="Homodimeric domain of signal transducing histidine kinase"/>
    <property type="match status" value="1"/>
</dbReference>
<evidence type="ECO:0000256" key="10">
    <source>
        <dbReference type="ARBA" id="ARBA00023136"/>
    </source>
</evidence>
<dbReference type="RefSeq" id="WP_274944269.1">
    <property type="nucleotide sequence ID" value="NZ_JANWOI010000004.1"/>
</dbReference>
<dbReference type="PRINTS" id="PR00344">
    <property type="entry name" value="BCTRLSENSOR"/>
</dbReference>
<dbReference type="Proteomes" id="UP001141619">
    <property type="component" value="Unassembled WGS sequence"/>
</dbReference>
<dbReference type="GO" id="GO:0016020">
    <property type="term" value="C:membrane"/>
    <property type="evidence" value="ECO:0007669"/>
    <property type="project" value="UniProtKB-SubCell"/>
</dbReference>
<evidence type="ECO:0000256" key="5">
    <source>
        <dbReference type="ARBA" id="ARBA00022679"/>
    </source>
</evidence>
<evidence type="ECO:0000256" key="9">
    <source>
        <dbReference type="ARBA" id="ARBA00023012"/>
    </source>
</evidence>
<reference evidence="14" key="1">
    <citation type="submission" date="2022-08" db="EMBL/GenBank/DDBJ databases">
        <authorList>
            <person name="Vandamme P."/>
            <person name="Hettiarachchi A."/>
            <person name="Peeters C."/>
            <person name="Cnockaert M."/>
            <person name="Carlier A."/>
        </authorList>
    </citation>
    <scope>NUCLEOTIDE SEQUENCE</scope>
    <source>
        <strain evidence="14">LMG 31809</strain>
    </source>
</reference>
<dbReference type="CDD" id="cd00082">
    <property type="entry name" value="HisKA"/>
    <property type="match status" value="1"/>
</dbReference>
<gene>
    <name evidence="14" type="ORF">NYP16_11440</name>
</gene>
<dbReference type="InterPro" id="IPR004358">
    <property type="entry name" value="Sig_transdc_His_kin-like_C"/>
</dbReference>
<dbReference type="InterPro" id="IPR036097">
    <property type="entry name" value="HisK_dim/P_sf"/>
</dbReference>
<evidence type="ECO:0000256" key="11">
    <source>
        <dbReference type="SAM" id="Phobius"/>
    </source>
</evidence>
<dbReference type="InterPro" id="IPR003660">
    <property type="entry name" value="HAMP_dom"/>
</dbReference>
<dbReference type="AlphaFoldDB" id="A0A9X3TZD1"/>
<evidence type="ECO:0000256" key="4">
    <source>
        <dbReference type="ARBA" id="ARBA00022553"/>
    </source>
</evidence>
<feature type="domain" description="HAMP" evidence="13">
    <location>
        <begin position="256"/>
        <end position="311"/>
    </location>
</feature>
<dbReference type="CDD" id="cd06225">
    <property type="entry name" value="HAMP"/>
    <property type="match status" value="1"/>
</dbReference>
<dbReference type="Gene3D" id="3.30.565.10">
    <property type="entry name" value="Histidine kinase-like ATPase, C-terminal domain"/>
    <property type="match status" value="1"/>
</dbReference>
<dbReference type="InterPro" id="IPR036890">
    <property type="entry name" value="HATPase_C_sf"/>
</dbReference>
<evidence type="ECO:0000313" key="15">
    <source>
        <dbReference type="Proteomes" id="UP001141619"/>
    </source>
</evidence>
<reference evidence="14" key="2">
    <citation type="journal article" date="2023" name="Syst. Appl. Microbiol.">
        <title>Govania unica gen. nov., sp. nov., a rare biosphere bacterium that represents a novel family in the class Alphaproteobacteria.</title>
        <authorList>
            <person name="Vandamme P."/>
            <person name="Peeters C."/>
            <person name="Hettiarachchi A."/>
            <person name="Cnockaert M."/>
            <person name="Carlier A."/>
        </authorList>
    </citation>
    <scope>NUCLEOTIDE SEQUENCE</scope>
    <source>
        <strain evidence="14">LMG 31809</strain>
    </source>
</reference>
<dbReference type="SMART" id="SM00304">
    <property type="entry name" value="HAMP"/>
    <property type="match status" value="1"/>
</dbReference>
<keyword evidence="7 14" id="KW-0418">Kinase</keyword>
<evidence type="ECO:0000259" key="12">
    <source>
        <dbReference type="PROSITE" id="PS50109"/>
    </source>
</evidence>
<dbReference type="InterPro" id="IPR050428">
    <property type="entry name" value="TCS_sensor_his_kinase"/>
</dbReference>
<comment type="caution">
    <text evidence="14">The sequence shown here is derived from an EMBL/GenBank/DDBJ whole genome shotgun (WGS) entry which is preliminary data.</text>
</comment>
<dbReference type="Gene3D" id="1.10.287.130">
    <property type="match status" value="1"/>
</dbReference>
<dbReference type="PANTHER" id="PTHR45436:SF5">
    <property type="entry name" value="SENSOR HISTIDINE KINASE TRCS"/>
    <property type="match status" value="1"/>
</dbReference>
<comment type="catalytic activity">
    <reaction evidence="1">
        <text>ATP + protein L-histidine = ADP + protein N-phospho-L-histidine.</text>
        <dbReference type="EC" id="2.7.13.3"/>
    </reaction>
</comment>
<keyword evidence="4" id="KW-0597">Phosphoprotein</keyword>
<evidence type="ECO:0000256" key="3">
    <source>
        <dbReference type="ARBA" id="ARBA00012438"/>
    </source>
</evidence>
<feature type="domain" description="Histidine kinase" evidence="12">
    <location>
        <begin position="319"/>
        <end position="563"/>
    </location>
</feature>
<feature type="transmembrane region" description="Helical" evidence="11">
    <location>
        <begin position="236"/>
        <end position="255"/>
    </location>
</feature>
<evidence type="ECO:0000256" key="1">
    <source>
        <dbReference type="ARBA" id="ARBA00000085"/>
    </source>
</evidence>
<accession>A0A9X3TZD1</accession>
<dbReference type="EC" id="2.7.13.3" evidence="3"/>
<dbReference type="InterPro" id="IPR025908">
    <property type="entry name" value="Sensor_TM1"/>
</dbReference>
<keyword evidence="9" id="KW-0902">Two-component regulatory system</keyword>
<dbReference type="EMBL" id="JANWOI010000004">
    <property type="protein sequence ID" value="MDA5194563.1"/>
    <property type="molecule type" value="Genomic_DNA"/>
</dbReference>
<dbReference type="InterPro" id="IPR003594">
    <property type="entry name" value="HATPase_dom"/>
</dbReference>
<keyword evidence="6 11" id="KW-0812">Transmembrane</keyword>
<keyword evidence="5" id="KW-0808">Transferase</keyword>
<name>A0A9X3TZD1_9PROT</name>
<evidence type="ECO:0000256" key="8">
    <source>
        <dbReference type="ARBA" id="ARBA00022989"/>
    </source>
</evidence>
<evidence type="ECO:0000259" key="13">
    <source>
        <dbReference type="PROSITE" id="PS50885"/>
    </source>
</evidence>
<evidence type="ECO:0000256" key="2">
    <source>
        <dbReference type="ARBA" id="ARBA00004370"/>
    </source>
</evidence>
<comment type="subcellular location">
    <subcellularLocation>
        <location evidence="2">Membrane</location>
    </subcellularLocation>
</comment>
<dbReference type="Pfam" id="PF00512">
    <property type="entry name" value="HisKA"/>
    <property type="match status" value="1"/>
</dbReference>
<dbReference type="SMART" id="SM00388">
    <property type="entry name" value="HisKA"/>
    <property type="match status" value="1"/>
</dbReference>
<protein>
    <recommendedName>
        <fullName evidence="3">histidine kinase</fullName>
        <ecNumber evidence="3">2.7.13.3</ecNumber>
    </recommendedName>
</protein>
<dbReference type="SUPFAM" id="SSF158472">
    <property type="entry name" value="HAMP domain-like"/>
    <property type="match status" value="1"/>
</dbReference>
<dbReference type="GO" id="GO:0000155">
    <property type="term" value="F:phosphorelay sensor kinase activity"/>
    <property type="evidence" value="ECO:0007669"/>
    <property type="project" value="InterPro"/>
</dbReference>
<dbReference type="Gene3D" id="6.10.340.10">
    <property type="match status" value="1"/>
</dbReference>
<keyword evidence="8 11" id="KW-1133">Transmembrane helix</keyword>
<dbReference type="InterPro" id="IPR005467">
    <property type="entry name" value="His_kinase_dom"/>
</dbReference>
<keyword evidence="10 11" id="KW-0472">Membrane</keyword>
<sequence length="563" mass="61358">MELLRFWPSGAAEPRRKPGKSILTRRILAINAIALAILVGGVFYLDQFRQGLIDARIQNLRIEGEIIAGALSEAATSGPAARALEVERANQILARLVVPAEIRARLFAVNGNLLVDSRDLAVGNLIVTKKLPPIGTWESLWKKIANAFHSGVDSLAAKDDLPLYTESMHQQAEQYPEVMAALGGDADVRMRVTDQRATIITVAVPVQRLRRVLGGLLLSKDTADIDRMVRKERVEILKIFGISLGVTLLLSTFLASTIARPIRLLAEAADRVRPGRGRNVEIPDFTHRNDEIGELSHSLQDMTAVLFRQLDAVEAFAADVSHEIKNPLTSLRSALETFGRTKDPANQEKLMAIMESDVARLNRLITDISAASRLDAQMSRAHMEPVDLVILLKELVEVYQATAKPGTPPLTLVLPSEPRQKSMLVPGIDSTLGQVIRNLVDNAFSFSPPGQPVTITLRRRGLEAEVLVEDEGTGIPPENIAAIFDRFYSERPSSEGFGKHSGLGLAICKRIVEAHGGEIFAENRRATKRDGWAVGRNASADTDVGGSDAPGGGARFIVRLPIV</sequence>
<dbReference type="InterPro" id="IPR003661">
    <property type="entry name" value="HisK_dim/P_dom"/>
</dbReference>
<proteinExistence type="predicted"/>
<dbReference type="Pfam" id="PF13756">
    <property type="entry name" value="Stimulus_sens_1"/>
    <property type="match status" value="1"/>
</dbReference>
<dbReference type="PANTHER" id="PTHR45436">
    <property type="entry name" value="SENSOR HISTIDINE KINASE YKOH"/>
    <property type="match status" value="1"/>
</dbReference>
<dbReference type="InterPro" id="IPR025919">
    <property type="entry name" value="Stimulus_sens_dom"/>
</dbReference>
<dbReference type="Pfam" id="PF13755">
    <property type="entry name" value="Sensor_TM1"/>
    <property type="match status" value="1"/>
</dbReference>
<evidence type="ECO:0000313" key="14">
    <source>
        <dbReference type="EMBL" id="MDA5194563.1"/>
    </source>
</evidence>
<feature type="transmembrane region" description="Helical" evidence="11">
    <location>
        <begin position="27"/>
        <end position="45"/>
    </location>
</feature>
<dbReference type="Pfam" id="PF02518">
    <property type="entry name" value="HATPase_c"/>
    <property type="match status" value="1"/>
</dbReference>
<keyword evidence="15" id="KW-1185">Reference proteome</keyword>
<dbReference type="SUPFAM" id="SSF55874">
    <property type="entry name" value="ATPase domain of HSP90 chaperone/DNA topoisomerase II/histidine kinase"/>
    <property type="match status" value="1"/>
</dbReference>
<evidence type="ECO:0000256" key="6">
    <source>
        <dbReference type="ARBA" id="ARBA00022692"/>
    </source>
</evidence>
<dbReference type="PROSITE" id="PS50885">
    <property type="entry name" value="HAMP"/>
    <property type="match status" value="1"/>
</dbReference>
<dbReference type="Pfam" id="PF00672">
    <property type="entry name" value="HAMP"/>
    <property type="match status" value="1"/>
</dbReference>